<keyword evidence="2" id="KW-1185">Reference proteome</keyword>
<evidence type="ECO:0000313" key="2">
    <source>
        <dbReference type="Proteomes" id="UP000235965"/>
    </source>
</evidence>
<sequence>MCLCTRPSTNVLCRVCGYITVGRIRRSCPQHSTTLYLMDLEQCPRCRTYSFMMQEFSTDEAK</sequence>
<accession>A0A2J7RKV4</accession>
<dbReference type="InParanoid" id="A0A2J7RKV4"/>
<dbReference type="AlphaFoldDB" id="A0A2J7RKV4"/>
<dbReference type="EMBL" id="NEVH01002706">
    <property type="protein sequence ID" value="PNF41466.1"/>
    <property type="molecule type" value="Genomic_DNA"/>
</dbReference>
<protein>
    <submittedName>
        <fullName evidence="1">Uncharacterized protein</fullName>
    </submittedName>
</protein>
<organism evidence="1 2">
    <name type="scientific">Cryptotermes secundus</name>
    <dbReference type="NCBI Taxonomy" id="105785"/>
    <lineage>
        <taxon>Eukaryota</taxon>
        <taxon>Metazoa</taxon>
        <taxon>Ecdysozoa</taxon>
        <taxon>Arthropoda</taxon>
        <taxon>Hexapoda</taxon>
        <taxon>Insecta</taxon>
        <taxon>Pterygota</taxon>
        <taxon>Neoptera</taxon>
        <taxon>Polyneoptera</taxon>
        <taxon>Dictyoptera</taxon>
        <taxon>Blattodea</taxon>
        <taxon>Blattoidea</taxon>
        <taxon>Termitoidae</taxon>
        <taxon>Kalotermitidae</taxon>
        <taxon>Cryptotermitinae</taxon>
        <taxon>Cryptotermes</taxon>
    </lineage>
</organism>
<reference evidence="1 2" key="1">
    <citation type="submission" date="2017-12" db="EMBL/GenBank/DDBJ databases">
        <title>Hemimetabolous genomes reveal molecular basis of termite eusociality.</title>
        <authorList>
            <person name="Harrison M.C."/>
            <person name="Jongepier E."/>
            <person name="Robertson H.M."/>
            <person name="Arning N."/>
            <person name="Bitard-Feildel T."/>
            <person name="Chao H."/>
            <person name="Childers C.P."/>
            <person name="Dinh H."/>
            <person name="Doddapaneni H."/>
            <person name="Dugan S."/>
            <person name="Gowin J."/>
            <person name="Greiner C."/>
            <person name="Han Y."/>
            <person name="Hu H."/>
            <person name="Hughes D.S.T."/>
            <person name="Huylmans A.-K."/>
            <person name="Kemena C."/>
            <person name="Kremer L.P.M."/>
            <person name="Lee S.L."/>
            <person name="Lopez-Ezquerra A."/>
            <person name="Mallet L."/>
            <person name="Monroy-Kuhn J.M."/>
            <person name="Moser A."/>
            <person name="Murali S.C."/>
            <person name="Muzny D.M."/>
            <person name="Otani S."/>
            <person name="Piulachs M.-D."/>
            <person name="Poelchau M."/>
            <person name="Qu J."/>
            <person name="Schaub F."/>
            <person name="Wada-Katsumata A."/>
            <person name="Worley K.C."/>
            <person name="Xie Q."/>
            <person name="Ylla G."/>
            <person name="Poulsen M."/>
            <person name="Gibbs R.A."/>
            <person name="Schal C."/>
            <person name="Richards S."/>
            <person name="Belles X."/>
            <person name="Korb J."/>
            <person name="Bornberg-Bauer E."/>
        </authorList>
    </citation>
    <scope>NUCLEOTIDE SEQUENCE [LARGE SCALE GENOMIC DNA]</scope>
    <source>
        <tissue evidence="1">Whole body</tissue>
    </source>
</reference>
<comment type="caution">
    <text evidence="1">The sequence shown here is derived from an EMBL/GenBank/DDBJ whole genome shotgun (WGS) entry which is preliminary data.</text>
</comment>
<evidence type="ECO:0000313" key="1">
    <source>
        <dbReference type="EMBL" id="PNF41466.1"/>
    </source>
</evidence>
<proteinExistence type="predicted"/>
<name>A0A2J7RKV4_9NEOP</name>
<dbReference type="Proteomes" id="UP000235965">
    <property type="component" value="Unassembled WGS sequence"/>
</dbReference>
<gene>
    <name evidence="1" type="ORF">B7P43_G13304</name>
</gene>